<dbReference type="AlphaFoldDB" id="A0AAX4KNV2"/>
<dbReference type="GO" id="GO:0005737">
    <property type="term" value="C:cytoplasm"/>
    <property type="evidence" value="ECO:0007669"/>
    <property type="project" value="UniProtKB-SubCell"/>
</dbReference>
<keyword evidence="4" id="KW-0963">Cytoplasm</keyword>
<reference evidence="8 9" key="1">
    <citation type="submission" date="2024-01" db="EMBL/GenBank/DDBJ databases">
        <title>Comparative genomics of Cryptococcus and Kwoniella reveals pathogenesis evolution and contrasting modes of karyotype evolution via chromosome fusion or intercentromeric recombination.</title>
        <authorList>
            <person name="Coelho M.A."/>
            <person name="David-Palma M."/>
            <person name="Shea T."/>
            <person name="Bowers K."/>
            <person name="McGinley-Smith S."/>
            <person name="Mohammad A.W."/>
            <person name="Gnirke A."/>
            <person name="Yurkov A.M."/>
            <person name="Nowrousian M."/>
            <person name="Sun S."/>
            <person name="Cuomo C.A."/>
            <person name="Heitman J."/>
        </authorList>
    </citation>
    <scope>NUCLEOTIDE SEQUENCE [LARGE SCALE GENOMIC DNA]</scope>
    <source>
        <strain evidence="8 9">PYCC6329</strain>
    </source>
</reference>
<accession>A0AAX4KNV2</accession>
<organism evidence="8 9">
    <name type="scientific">Kwoniella europaea PYCC6329</name>
    <dbReference type="NCBI Taxonomy" id="1423913"/>
    <lineage>
        <taxon>Eukaryota</taxon>
        <taxon>Fungi</taxon>
        <taxon>Dikarya</taxon>
        <taxon>Basidiomycota</taxon>
        <taxon>Agaricomycotina</taxon>
        <taxon>Tremellomycetes</taxon>
        <taxon>Tremellales</taxon>
        <taxon>Cryptococcaceae</taxon>
        <taxon>Kwoniella</taxon>
    </lineage>
</organism>
<comment type="subcellular location">
    <subcellularLocation>
        <location evidence="2">Cytoplasm</location>
    </subcellularLocation>
    <subcellularLocation>
        <location evidence="1">Nucleus</location>
    </subcellularLocation>
</comment>
<dbReference type="GeneID" id="91104536"/>
<keyword evidence="9" id="KW-1185">Reference proteome</keyword>
<dbReference type="PANTHER" id="PTHR31283:SF5">
    <property type="entry name" value="EKC_KEOPS COMPLEX SUBUNIT LAGE3"/>
    <property type="match status" value="1"/>
</dbReference>
<evidence type="ECO:0000256" key="6">
    <source>
        <dbReference type="ARBA" id="ARBA00023242"/>
    </source>
</evidence>
<dbReference type="Pfam" id="PF09341">
    <property type="entry name" value="Pcc1"/>
    <property type="match status" value="1"/>
</dbReference>
<keyword evidence="5" id="KW-0819">tRNA processing</keyword>
<evidence type="ECO:0008006" key="10">
    <source>
        <dbReference type="Google" id="ProtNLM"/>
    </source>
</evidence>
<evidence type="ECO:0000313" key="8">
    <source>
        <dbReference type="EMBL" id="WWD07634.1"/>
    </source>
</evidence>
<evidence type="ECO:0000256" key="5">
    <source>
        <dbReference type="ARBA" id="ARBA00022694"/>
    </source>
</evidence>
<keyword evidence="6" id="KW-0539">Nucleus</keyword>
<dbReference type="GO" id="GO:0070525">
    <property type="term" value="P:tRNA threonylcarbamoyladenosine metabolic process"/>
    <property type="evidence" value="ECO:0007669"/>
    <property type="project" value="TreeGrafter"/>
</dbReference>
<proteinExistence type="inferred from homology"/>
<sequence>MTSTQDHAGPSNPRAREGWHTTILKIPFHTPQHAEIAKKALEVDKEQNAVFVHRELDVEGDTLIATYSTTTIRLLRLSTNSFLSSLDLVIRTMTSFAPDPLDPIISDEELERIRIEANRSTGAGGSIELKGDGVGAGSGEEVK</sequence>
<comment type="similarity">
    <text evidence="3">Belongs to the CTAG/PCC1 family.</text>
</comment>
<dbReference type="Proteomes" id="UP001358614">
    <property type="component" value="Chromosome 1"/>
</dbReference>
<evidence type="ECO:0000313" key="9">
    <source>
        <dbReference type="Proteomes" id="UP001358614"/>
    </source>
</evidence>
<dbReference type="Gene3D" id="3.30.310.50">
    <property type="entry name" value="Alpha-D-phosphohexomutase, C-terminal domain"/>
    <property type="match status" value="1"/>
</dbReference>
<dbReference type="GO" id="GO:0000408">
    <property type="term" value="C:EKC/KEOPS complex"/>
    <property type="evidence" value="ECO:0007669"/>
    <property type="project" value="TreeGrafter"/>
</dbReference>
<evidence type="ECO:0000256" key="2">
    <source>
        <dbReference type="ARBA" id="ARBA00004496"/>
    </source>
</evidence>
<evidence type="ECO:0000256" key="3">
    <source>
        <dbReference type="ARBA" id="ARBA00007073"/>
    </source>
</evidence>
<evidence type="ECO:0000256" key="4">
    <source>
        <dbReference type="ARBA" id="ARBA00022490"/>
    </source>
</evidence>
<feature type="region of interest" description="Disordered" evidence="7">
    <location>
        <begin position="122"/>
        <end position="143"/>
    </location>
</feature>
<dbReference type="EMBL" id="CP144089">
    <property type="protein sequence ID" value="WWD07634.1"/>
    <property type="molecule type" value="Genomic_DNA"/>
</dbReference>
<feature type="compositionally biased region" description="Gly residues" evidence="7">
    <location>
        <begin position="132"/>
        <end position="143"/>
    </location>
</feature>
<dbReference type="FunFam" id="3.30.310.50:FF:000005">
    <property type="entry name" value="L antigen family member 3"/>
    <property type="match status" value="1"/>
</dbReference>
<protein>
    <recommendedName>
        <fullName evidence="10">Transcription factor Pcc1</fullName>
    </recommendedName>
</protein>
<dbReference type="RefSeq" id="XP_066085601.1">
    <property type="nucleotide sequence ID" value="XM_066229504.1"/>
</dbReference>
<dbReference type="InterPro" id="IPR015419">
    <property type="entry name" value="CTAG/Pcc1"/>
</dbReference>
<dbReference type="GO" id="GO:0008033">
    <property type="term" value="P:tRNA processing"/>
    <property type="evidence" value="ECO:0007669"/>
    <property type="project" value="UniProtKB-KW"/>
</dbReference>
<dbReference type="PANTHER" id="PTHR31283">
    <property type="entry name" value="EKC/KEOPS COMPLEX SUBUNIT PCC1 FAMILY MEMBER"/>
    <property type="match status" value="1"/>
</dbReference>
<evidence type="ECO:0000256" key="7">
    <source>
        <dbReference type="SAM" id="MobiDB-lite"/>
    </source>
</evidence>
<dbReference type="GO" id="GO:0005634">
    <property type="term" value="C:nucleus"/>
    <property type="evidence" value="ECO:0007669"/>
    <property type="project" value="UniProtKB-SubCell"/>
</dbReference>
<name>A0AAX4KNV2_9TREE</name>
<gene>
    <name evidence="8" type="ORF">V865_005735</name>
</gene>
<dbReference type="KEGG" id="ker:91104536"/>
<evidence type="ECO:0000256" key="1">
    <source>
        <dbReference type="ARBA" id="ARBA00004123"/>
    </source>
</evidence>